<gene>
    <name evidence="1" type="ORF">RUM43_001775</name>
</gene>
<dbReference type="Proteomes" id="UP001372834">
    <property type="component" value="Unassembled WGS sequence"/>
</dbReference>
<evidence type="ECO:0000313" key="1">
    <source>
        <dbReference type="EMBL" id="KAK6645498.1"/>
    </source>
</evidence>
<protein>
    <submittedName>
        <fullName evidence="1">Uncharacterized protein</fullName>
    </submittedName>
</protein>
<comment type="caution">
    <text evidence="1">The sequence shown here is derived from an EMBL/GenBank/DDBJ whole genome shotgun (WGS) entry which is preliminary data.</text>
</comment>
<evidence type="ECO:0000313" key="2">
    <source>
        <dbReference type="Proteomes" id="UP001372834"/>
    </source>
</evidence>
<proteinExistence type="predicted"/>
<dbReference type="AlphaFoldDB" id="A0AAN8SEE3"/>
<organism evidence="1 2">
    <name type="scientific">Polyplax serrata</name>
    <name type="common">Common mouse louse</name>
    <dbReference type="NCBI Taxonomy" id="468196"/>
    <lineage>
        <taxon>Eukaryota</taxon>
        <taxon>Metazoa</taxon>
        <taxon>Ecdysozoa</taxon>
        <taxon>Arthropoda</taxon>
        <taxon>Hexapoda</taxon>
        <taxon>Insecta</taxon>
        <taxon>Pterygota</taxon>
        <taxon>Neoptera</taxon>
        <taxon>Paraneoptera</taxon>
        <taxon>Psocodea</taxon>
        <taxon>Troctomorpha</taxon>
        <taxon>Phthiraptera</taxon>
        <taxon>Anoplura</taxon>
        <taxon>Polyplacidae</taxon>
        <taxon>Polyplax</taxon>
    </lineage>
</organism>
<sequence length="88" mass="10737">MTEGQIYGWPHVGFSNRKTPKKENLFSQLMKFAVDERNILCSFFFSSLIFRQEEPDDFFKRLWKIEMILRARRRKNSKWETSADKSRR</sequence>
<dbReference type="EMBL" id="JAWJWE010000001">
    <property type="protein sequence ID" value="KAK6645498.1"/>
    <property type="molecule type" value="Genomic_DNA"/>
</dbReference>
<feature type="non-terminal residue" evidence="1">
    <location>
        <position position="88"/>
    </location>
</feature>
<name>A0AAN8SEE3_POLSC</name>
<accession>A0AAN8SEE3</accession>
<reference evidence="1 2" key="1">
    <citation type="submission" date="2023-10" db="EMBL/GenBank/DDBJ databases">
        <title>Genomes of two closely related lineages of the louse Polyplax serrata with different host specificities.</title>
        <authorList>
            <person name="Martinu J."/>
            <person name="Tarabai H."/>
            <person name="Stefka J."/>
            <person name="Hypsa V."/>
        </authorList>
    </citation>
    <scope>NUCLEOTIDE SEQUENCE [LARGE SCALE GENOMIC DNA]</scope>
    <source>
        <strain evidence="1">HR10_N</strain>
    </source>
</reference>